<dbReference type="GeneID" id="25908838"/>
<feature type="transmembrane region" description="Helical" evidence="2">
    <location>
        <begin position="258"/>
        <end position="283"/>
    </location>
</feature>
<keyword evidence="2" id="KW-0812">Transmembrane</keyword>
<keyword evidence="4" id="KW-1185">Reference proteome</keyword>
<evidence type="ECO:0000313" key="4">
    <source>
        <dbReference type="Proteomes" id="UP000054560"/>
    </source>
</evidence>
<accession>A0A0L0FRR7</accession>
<name>A0A0L0FRR7_9EUKA</name>
<dbReference type="EMBL" id="KQ242338">
    <property type="protein sequence ID" value="KNC79261.1"/>
    <property type="molecule type" value="Genomic_DNA"/>
</dbReference>
<evidence type="ECO:0000313" key="3">
    <source>
        <dbReference type="EMBL" id="KNC79261.1"/>
    </source>
</evidence>
<dbReference type="Proteomes" id="UP000054560">
    <property type="component" value="Unassembled WGS sequence"/>
</dbReference>
<organism evidence="3 4">
    <name type="scientific">Sphaeroforma arctica JP610</name>
    <dbReference type="NCBI Taxonomy" id="667725"/>
    <lineage>
        <taxon>Eukaryota</taxon>
        <taxon>Ichthyosporea</taxon>
        <taxon>Ichthyophonida</taxon>
        <taxon>Sphaeroforma</taxon>
    </lineage>
</organism>
<dbReference type="RefSeq" id="XP_014153163.1">
    <property type="nucleotide sequence ID" value="XM_014297688.1"/>
</dbReference>
<evidence type="ECO:0000256" key="1">
    <source>
        <dbReference type="SAM" id="MobiDB-lite"/>
    </source>
</evidence>
<keyword evidence="2" id="KW-1133">Transmembrane helix</keyword>
<gene>
    <name evidence="3" type="ORF">SARC_08334</name>
</gene>
<keyword evidence="2" id="KW-0472">Membrane</keyword>
<sequence>MRSTSNLPQQLKGLRNAFQRPVVQNSSAKLSTSASQGLSVACAPQNTSAHCVRAIATSETIGRRFSTSSISNASVQAGVHNTYINWVLDSLKSWLPSGTSSLFARKGSNDSDSSTANGGHNSPPLPELPVRRRNTAEAHTEPDWQYLTAQQLCDASGENAQPIIFSRENVSEYYRQRSAQSRSDNLNTHSSHRMSHSLGYVITHNVFTSVCTYLFNPVKRLSISAVESTHDTLTHALTCSYSTYYSAENLQTSEQTNWVMNGLSIAGMIAAVDVMLLGLGYVLF</sequence>
<proteinExistence type="predicted"/>
<feature type="compositionally biased region" description="Polar residues" evidence="1">
    <location>
        <begin position="110"/>
        <end position="120"/>
    </location>
</feature>
<reference evidence="3 4" key="1">
    <citation type="submission" date="2011-02" db="EMBL/GenBank/DDBJ databases">
        <title>The Genome Sequence of Sphaeroforma arctica JP610.</title>
        <authorList>
            <consortium name="The Broad Institute Genome Sequencing Platform"/>
            <person name="Russ C."/>
            <person name="Cuomo C."/>
            <person name="Young S.K."/>
            <person name="Zeng Q."/>
            <person name="Gargeya S."/>
            <person name="Alvarado L."/>
            <person name="Berlin A."/>
            <person name="Chapman S.B."/>
            <person name="Chen Z."/>
            <person name="Freedman E."/>
            <person name="Gellesch M."/>
            <person name="Goldberg J."/>
            <person name="Griggs A."/>
            <person name="Gujja S."/>
            <person name="Heilman E."/>
            <person name="Heiman D."/>
            <person name="Howarth C."/>
            <person name="Mehta T."/>
            <person name="Neiman D."/>
            <person name="Pearson M."/>
            <person name="Roberts A."/>
            <person name="Saif S."/>
            <person name="Shea T."/>
            <person name="Shenoy N."/>
            <person name="Sisk P."/>
            <person name="Stolte C."/>
            <person name="Sykes S."/>
            <person name="White J."/>
            <person name="Yandava C."/>
            <person name="Burger G."/>
            <person name="Gray M.W."/>
            <person name="Holland P.W.H."/>
            <person name="King N."/>
            <person name="Lang F.B.F."/>
            <person name="Roger A.J."/>
            <person name="Ruiz-Trillo I."/>
            <person name="Haas B."/>
            <person name="Nusbaum C."/>
            <person name="Birren B."/>
        </authorList>
    </citation>
    <scope>NUCLEOTIDE SEQUENCE [LARGE SCALE GENOMIC DNA]</scope>
    <source>
        <strain evidence="3 4">JP610</strain>
    </source>
</reference>
<dbReference type="AlphaFoldDB" id="A0A0L0FRR7"/>
<evidence type="ECO:0000256" key="2">
    <source>
        <dbReference type="SAM" id="Phobius"/>
    </source>
</evidence>
<feature type="region of interest" description="Disordered" evidence="1">
    <location>
        <begin position="105"/>
        <end position="129"/>
    </location>
</feature>
<protein>
    <submittedName>
        <fullName evidence="3">Uncharacterized protein</fullName>
    </submittedName>
</protein>